<reference evidence="4" key="1">
    <citation type="submission" date="2017-12" db="EMBL/GenBank/DDBJ databases">
        <title>Draft genome sequence of Telmatospirillum siberiense 26-4b1T, an acidotolerant peatland alphaproteobacterium potentially involved in sulfur cycling.</title>
        <authorList>
            <person name="Hausmann B."/>
            <person name="Pjevac P."/>
            <person name="Schreck K."/>
            <person name="Herbold C.W."/>
            <person name="Daims H."/>
            <person name="Wagner M."/>
            <person name="Pester M."/>
            <person name="Loy A."/>
        </authorList>
    </citation>
    <scope>NUCLEOTIDE SEQUENCE [LARGE SCALE GENOMIC DNA]</scope>
    <source>
        <strain evidence="4">26-4b1</strain>
    </source>
</reference>
<dbReference type="InterPro" id="IPR013783">
    <property type="entry name" value="Ig-like_fold"/>
</dbReference>
<dbReference type="Pfam" id="PF08770">
    <property type="entry name" value="SoxZ"/>
    <property type="match status" value="1"/>
</dbReference>
<evidence type="ECO:0000313" key="3">
    <source>
        <dbReference type="EMBL" id="PKU24141.1"/>
    </source>
</evidence>
<dbReference type="Gene3D" id="2.60.40.2470">
    <property type="entry name" value="SoxY domain"/>
    <property type="match status" value="1"/>
</dbReference>
<name>A0A2N3PUQ9_9PROT</name>
<accession>A0A2N3PUQ9</accession>
<proteinExistence type="predicted"/>
<dbReference type="SUPFAM" id="SSF81296">
    <property type="entry name" value="E set domains"/>
    <property type="match status" value="1"/>
</dbReference>
<dbReference type="Gene3D" id="2.60.40.10">
    <property type="entry name" value="Immunoglobulins"/>
    <property type="match status" value="1"/>
</dbReference>
<dbReference type="InterPro" id="IPR014880">
    <property type="entry name" value="SoxZ_dom"/>
</dbReference>
<dbReference type="Pfam" id="PF13501">
    <property type="entry name" value="SoxY"/>
    <property type="match status" value="1"/>
</dbReference>
<dbReference type="NCBIfam" id="TIGR04557">
    <property type="entry name" value="fuse_rel_SoxYZ"/>
    <property type="match status" value="1"/>
</dbReference>
<protein>
    <submittedName>
        <fullName evidence="3">Quinoprotein dehydrogenase-associated SoxYZ-like carrier</fullName>
    </submittedName>
</protein>
<feature type="domain" description="Ig-like SoxY" evidence="2">
    <location>
        <begin position="58"/>
        <end position="168"/>
    </location>
</feature>
<dbReference type="InterPro" id="IPR038162">
    <property type="entry name" value="SoxY_sf"/>
</dbReference>
<evidence type="ECO:0000259" key="2">
    <source>
        <dbReference type="Pfam" id="PF13501"/>
    </source>
</evidence>
<evidence type="ECO:0000313" key="4">
    <source>
        <dbReference type="Proteomes" id="UP000233293"/>
    </source>
</evidence>
<evidence type="ECO:0000259" key="1">
    <source>
        <dbReference type="Pfam" id="PF08770"/>
    </source>
</evidence>
<sequence>MGVIRPRMPLAKQEETEMRSSKPVLAVLTLLLTGLTVPCPAVAEDGAAAEARWEDIRSALFKGKTLIDGSDVLELQAPARAVEAALVPVGVHVKFPQTAERYVTSLSLVIDENPAPLAAVFHFTPDSGQADIETRLRVNDYTYIHAVAETNDGKTYVVRTYVKAAGGCSAPMSKNAEAEAGHLGEMRFQQIGAFQPDVPNRAQVMIRHPNNSGMQMDQITRLYLPAHYVQSIAVTLDGKPVLAIDADISLSEDPHFRFFYLPHGPATLKISARDNLDQTFSGSWAVGPAGR</sequence>
<keyword evidence="4" id="KW-1185">Reference proteome</keyword>
<comment type="caution">
    <text evidence="3">The sequence shown here is derived from an EMBL/GenBank/DDBJ whole genome shotgun (WGS) entry which is preliminary data.</text>
</comment>
<dbReference type="InterPro" id="IPR032711">
    <property type="entry name" value="SoxY"/>
</dbReference>
<dbReference type="InterPro" id="IPR030831">
    <property type="entry name" value="Fuse-rel_SoxYZ"/>
</dbReference>
<feature type="domain" description="Sulphur oxidation protein SoxZ" evidence="1">
    <location>
        <begin position="199"/>
        <end position="283"/>
    </location>
</feature>
<dbReference type="Proteomes" id="UP000233293">
    <property type="component" value="Unassembled WGS sequence"/>
</dbReference>
<dbReference type="EMBL" id="PIUM01000013">
    <property type="protein sequence ID" value="PKU24141.1"/>
    <property type="molecule type" value="Genomic_DNA"/>
</dbReference>
<dbReference type="InterPro" id="IPR014756">
    <property type="entry name" value="Ig_E-set"/>
</dbReference>
<dbReference type="AlphaFoldDB" id="A0A2N3PUQ9"/>
<organism evidence="3 4">
    <name type="scientific">Telmatospirillum siberiense</name>
    <dbReference type="NCBI Taxonomy" id="382514"/>
    <lineage>
        <taxon>Bacteria</taxon>
        <taxon>Pseudomonadati</taxon>
        <taxon>Pseudomonadota</taxon>
        <taxon>Alphaproteobacteria</taxon>
        <taxon>Rhodospirillales</taxon>
        <taxon>Rhodospirillaceae</taxon>
        <taxon>Telmatospirillum</taxon>
    </lineage>
</organism>
<gene>
    <name evidence="3" type="ORF">CWS72_12430</name>
</gene>